<dbReference type="AlphaFoldDB" id="A0A067SA09"/>
<keyword evidence="2" id="KW-0472">Membrane</keyword>
<reference evidence="4" key="1">
    <citation type="journal article" date="2014" name="Proc. Natl. Acad. Sci. U.S.A.">
        <title>Extensive sampling of basidiomycete genomes demonstrates inadequacy of the white-rot/brown-rot paradigm for wood decay fungi.</title>
        <authorList>
            <person name="Riley R."/>
            <person name="Salamov A.A."/>
            <person name="Brown D.W."/>
            <person name="Nagy L.G."/>
            <person name="Floudas D."/>
            <person name="Held B.W."/>
            <person name="Levasseur A."/>
            <person name="Lombard V."/>
            <person name="Morin E."/>
            <person name="Otillar R."/>
            <person name="Lindquist E.A."/>
            <person name="Sun H."/>
            <person name="LaButti K.M."/>
            <person name="Schmutz J."/>
            <person name="Jabbour D."/>
            <person name="Luo H."/>
            <person name="Baker S.E."/>
            <person name="Pisabarro A.G."/>
            <person name="Walton J.D."/>
            <person name="Blanchette R.A."/>
            <person name="Henrissat B."/>
            <person name="Martin F."/>
            <person name="Cullen D."/>
            <person name="Hibbett D.S."/>
            <person name="Grigoriev I.V."/>
        </authorList>
    </citation>
    <scope>NUCLEOTIDE SEQUENCE [LARGE SCALE GENOMIC DNA]</scope>
    <source>
        <strain evidence="4">CBS 339.88</strain>
    </source>
</reference>
<accession>A0A067SA09</accession>
<keyword evidence="2" id="KW-0812">Transmembrane</keyword>
<protein>
    <submittedName>
        <fullName evidence="3">Uncharacterized protein</fullName>
    </submittedName>
</protein>
<feature type="compositionally biased region" description="Low complexity" evidence="1">
    <location>
        <begin position="311"/>
        <end position="322"/>
    </location>
</feature>
<keyword evidence="4" id="KW-1185">Reference proteome</keyword>
<dbReference type="EMBL" id="KL142413">
    <property type="protein sequence ID" value="KDR67735.1"/>
    <property type="molecule type" value="Genomic_DNA"/>
</dbReference>
<evidence type="ECO:0000256" key="2">
    <source>
        <dbReference type="SAM" id="Phobius"/>
    </source>
</evidence>
<evidence type="ECO:0000313" key="4">
    <source>
        <dbReference type="Proteomes" id="UP000027222"/>
    </source>
</evidence>
<sequence length="369" mass="40813">MAYPDLRPVFSSHSDATPRRSYDIYFQHIGAKGRGSALYIPEPSWSLRLEYRRKGNSIGDVGIITEFGGFDFLFNICLDRDDPINPPNLPENFTTLSIPELDIHQYSEFPGGSYLSSASMRKSGLVFESTASEGAVLTMPVGSKSEDLLYKSAIRTYVSTYAQDWYMYANNVRGREAKNGDIRVVVGLDKTTAWGMATFSNSTAQNDLLRLKFRPMDLNSTPRTYGWEYSGSADARAGPDARQIAALRGSDPSQAEVDYENQTLFIRTMNVTLQENIWRDLGFNLGEVVVGDFSTTSPGSHSPLSPRERSASSFQSPRSSQRGGTANYRGVPAVGIHNAPVAVVTSPLATSLVIFYFFLLTRTHEISND</sequence>
<name>A0A067SA09_GALM3</name>
<keyword evidence="2" id="KW-1133">Transmembrane helix</keyword>
<feature type="transmembrane region" description="Helical" evidence="2">
    <location>
        <begin position="339"/>
        <end position="359"/>
    </location>
</feature>
<dbReference type="HOGENOM" id="CLU_021108_1_0_1"/>
<dbReference type="Proteomes" id="UP000027222">
    <property type="component" value="Unassembled WGS sequence"/>
</dbReference>
<feature type="region of interest" description="Disordered" evidence="1">
    <location>
        <begin position="295"/>
        <end position="326"/>
    </location>
</feature>
<gene>
    <name evidence="3" type="ORF">GALMADRAFT_79586</name>
</gene>
<organism evidence="3 4">
    <name type="scientific">Galerina marginata (strain CBS 339.88)</name>
    <dbReference type="NCBI Taxonomy" id="685588"/>
    <lineage>
        <taxon>Eukaryota</taxon>
        <taxon>Fungi</taxon>
        <taxon>Dikarya</taxon>
        <taxon>Basidiomycota</taxon>
        <taxon>Agaricomycotina</taxon>
        <taxon>Agaricomycetes</taxon>
        <taxon>Agaricomycetidae</taxon>
        <taxon>Agaricales</taxon>
        <taxon>Agaricineae</taxon>
        <taxon>Strophariaceae</taxon>
        <taxon>Galerina</taxon>
    </lineage>
</organism>
<evidence type="ECO:0000256" key="1">
    <source>
        <dbReference type="SAM" id="MobiDB-lite"/>
    </source>
</evidence>
<evidence type="ECO:0000313" key="3">
    <source>
        <dbReference type="EMBL" id="KDR67735.1"/>
    </source>
</evidence>
<dbReference type="OrthoDB" id="2662290at2759"/>
<proteinExistence type="predicted"/>